<protein>
    <recommendedName>
        <fullName evidence="4">Wall-associated receptor kinase galacturonan-binding domain-containing protein</fullName>
    </recommendedName>
</protein>
<gene>
    <name evidence="5" type="ORF">CK203_089080</name>
</gene>
<dbReference type="InterPro" id="IPR025287">
    <property type="entry name" value="WAK_GUB"/>
</dbReference>
<evidence type="ECO:0000259" key="4">
    <source>
        <dbReference type="Pfam" id="PF13947"/>
    </source>
</evidence>
<name>A0A438DED5_VITVI</name>
<keyword evidence="2 3" id="KW-0732">Signal</keyword>
<dbReference type="AlphaFoldDB" id="A0A438DED5"/>
<evidence type="ECO:0000256" key="1">
    <source>
        <dbReference type="ARBA" id="ARBA00004167"/>
    </source>
</evidence>
<comment type="caution">
    <text evidence="5">The sequence shown here is derived from an EMBL/GenBank/DDBJ whole genome shotgun (WGS) entry which is preliminary data.</text>
</comment>
<comment type="subcellular location">
    <subcellularLocation>
        <location evidence="1">Membrane</location>
        <topology evidence="1">Single-pass membrane protein</topology>
    </subcellularLocation>
</comment>
<evidence type="ECO:0000313" key="6">
    <source>
        <dbReference type="Proteomes" id="UP000288805"/>
    </source>
</evidence>
<dbReference type="PANTHER" id="PTHR33138">
    <property type="entry name" value="OS01G0690200 PROTEIN"/>
    <property type="match status" value="1"/>
</dbReference>
<dbReference type="EMBL" id="QGNW01001663">
    <property type="protein sequence ID" value="RVW33845.1"/>
    <property type="molecule type" value="Genomic_DNA"/>
</dbReference>
<organism evidence="5 6">
    <name type="scientific">Vitis vinifera</name>
    <name type="common">Grape</name>
    <dbReference type="NCBI Taxonomy" id="29760"/>
    <lineage>
        <taxon>Eukaryota</taxon>
        <taxon>Viridiplantae</taxon>
        <taxon>Streptophyta</taxon>
        <taxon>Embryophyta</taxon>
        <taxon>Tracheophyta</taxon>
        <taxon>Spermatophyta</taxon>
        <taxon>Magnoliopsida</taxon>
        <taxon>eudicotyledons</taxon>
        <taxon>Gunneridae</taxon>
        <taxon>Pentapetalae</taxon>
        <taxon>rosids</taxon>
        <taxon>Vitales</taxon>
        <taxon>Vitaceae</taxon>
        <taxon>Viteae</taxon>
        <taxon>Vitis</taxon>
    </lineage>
</organism>
<feature type="domain" description="Wall-associated receptor kinase galacturonan-binding" evidence="4">
    <location>
        <begin position="30"/>
        <end position="73"/>
    </location>
</feature>
<reference evidence="5 6" key="1">
    <citation type="journal article" date="2018" name="PLoS Genet.">
        <title>Population sequencing reveals clonal diversity and ancestral inbreeding in the grapevine cultivar Chardonnay.</title>
        <authorList>
            <person name="Roach M.J."/>
            <person name="Johnson D.L."/>
            <person name="Bohlmann J."/>
            <person name="van Vuuren H.J."/>
            <person name="Jones S.J."/>
            <person name="Pretorius I.S."/>
            <person name="Schmidt S.A."/>
            <person name="Borneman A.R."/>
        </authorList>
    </citation>
    <scope>NUCLEOTIDE SEQUENCE [LARGE SCALE GENOMIC DNA]</scope>
    <source>
        <strain evidence="6">cv. Chardonnay</strain>
        <tissue evidence="5">Leaf</tissue>
    </source>
</reference>
<evidence type="ECO:0000256" key="3">
    <source>
        <dbReference type="SAM" id="SignalP"/>
    </source>
</evidence>
<proteinExistence type="predicted"/>
<feature type="chain" id="PRO_5019170881" description="Wall-associated receptor kinase galacturonan-binding domain-containing protein" evidence="3">
    <location>
        <begin position="27"/>
        <end position="216"/>
    </location>
</feature>
<dbReference type="GO" id="GO:0030247">
    <property type="term" value="F:polysaccharide binding"/>
    <property type="evidence" value="ECO:0007669"/>
    <property type="project" value="InterPro"/>
</dbReference>
<dbReference type="GO" id="GO:0016020">
    <property type="term" value="C:membrane"/>
    <property type="evidence" value="ECO:0007669"/>
    <property type="project" value="UniProtKB-SubCell"/>
</dbReference>
<dbReference type="PANTHER" id="PTHR33138:SF30">
    <property type="entry name" value="LEAF RUST 10 DISEASE-RESISTANCE LOCUS RECEPTOR-LIKE PROTEIN KINASE-LIKE 2.7"/>
    <property type="match status" value="1"/>
</dbReference>
<dbReference type="Pfam" id="PF13947">
    <property type="entry name" value="GUB_WAK_bind"/>
    <property type="match status" value="1"/>
</dbReference>
<evidence type="ECO:0000256" key="2">
    <source>
        <dbReference type="ARBA" id="ARBA00022729"/>
    </source>
</evidence>
<dbReference type="Proteomes" id="UP000288805">
    <property type="component" value="Unassembled WGS sequence"/>
</dbReference>
<sequence>MMFREAQLVALALFHTFLLAICAANGNQTCRPSSCGEIQNISNPFRLKGDPFGCGDPDYELVCENNRTMVNVREKQCDISSSQTYVYALVGGELLRVHDIKYSCTILRTIATRFLKHDNLSMSDLQEVLLLGLDLSFLRFRCKSECWVKGLECDVNYSNYTVQCTKLGFFSYLPIIIRATLHVDRSIQYFGYLLEGDIIGGAIFISQLMGKASRSQ</sequence>
<evidence type="ECO:0000313" key="5">
    <source>
        <dbReference type="EMBL" id="RVW33845.1"/>
    </source>
</evidence>
<feature type="signal peptide" evidence="3">
    <location>
        <begin position="1"/>
        <end position="26"/>
    </location>
</feature>
<accession>A0A438DED5</accession>